<dbReference type="InterPro" id="IPR041489">
    <property type="entry name" value="PDZ_6"/>
</dbReference>
<accession>A0ABV6HSU2</accession>
<dbReference type="SMART" id="SM00228">
    <property type="entry name" value="PDZ"/>
    <property type="match status" value="1"/>
</dbReference>
<dbReference type="EMBL" id="JBHLWO010000008">
    <property type="protein sequence ID" value="MFC0321938.1"/>
    <property type="molecule type" value="Genomic_DNA"/>
</dbReference>
<dbReference type="NCBIfam" id="TIGR00225">
    <property type="entry name" value="prc"/>
    <property type="match status" value="1"/>
</dbReference>
<dbReference type="Gene3D" id="2.30.42.10">
    <property type="match status" value="1"/>
</dbReference>
<gene>
    <name evidence="7" type="ORF">ACFFI0_26725</name>
</gene>
<evidence type="ECO:0000256" key="3">
    <source>
        <dbReference type="ARBA" id="ARBA00022801"/>
    </source>
</evidence>
<comment type="similarity">
    <text evidence="1 5">Belongs to the peptidase S41A family.</text>
</comment>
<dbReference type="Gene3D" id="3.90.226.10">
    <property type="entry name" value="2-enoyl-CoA Hydratase, Chain A, domain 1"/>
    <property type="match status" value="1"/>
</dbReference>
<dbReference type="InterPro" id="IPR004447">
    <property type="entry name" value="Peptidase_S41A"/>
</dbReference>
<dbReference type="Pfam" id="PF03572">
    <property type="entry name" value="Peptidase_S41"/>
    <property type="match status" value="1"/>
</dbReference>
<dbReference type="SUPFAM" id="SSF52096">
    <property type="entry name" value="ClpP/crotonase"/>
    <property type="match status" value="1"/>
</dbReference>
<evidence type="ECO:0000313" key="8">
    <source>
        <dbReference type="Proteomes" id="UP001589774"/>
    </source>
</evidence>
<dbReference type="SUPFAM" id="SSF50156">
    <property type="entry name" value="PDZ domain-like"/>
    <property type="match status" value="1"/>
</dbReference>
<dbReference type="PROSITE" id="PS50106">
    <property type="entry name" value="PDZ"/>
    <property type="match status" value="1"/>
</dbReference>
<dbReference type="InterPro" id="IPR036034">
    <property type="entry name" value="PDZ_sf"/>
</dbReference>
<comment type="caution">
    <text evidence="7">The sequence shown here is derived from an EMBL/GenBank/DDBJ whole genome shotgun (WGS) entry which is preliminary data.</text>
</comment>
<dbReference type="InterPro" id="IPR029045">
    <property type="entry name" value="ClpP/crotonase-like_dom_sf"/>
</dbReference>
<dbReference type="Gene3D" id="3.30.750.44">
    <property type="match status" value="1"/>
</dbReference>
<name>A0ABV6HSU2_9SPHI</name>
<feature type="domain" description="PDZ" evidence="6">
    <location>
        <begin position="104"/>
        <end position="181"/>
    </location>
</feature>
<evidence type="ECO:0000256" key="4">
    <source>
        <dbReference type="ARBA" id="ARBA00022825"/>
    </source>
</evidence>
<evidence type="ECO:0000256" key="5">
    <source>
        <dbReference type="RuleBase" id="RU004404"/>
    </source>
</evidence>
<keyword evidence="3 5" id="KW-0378">Hydrolase</keyword>
<dbReference type="InterPro" id="IPR005151">
    <property type="entry name" value="Tail-specific_protease"/>
</dbReference>
<keyword evidence="4 5" id="KW-0720">Serine protease</keyword>
<dbReference type="RefSeq" id="WP_013663687.1">
    <property type="nucleotide sequence ID" value="NZ_JBHLWO010000008.1"/>
</dbReference>
<dbReference type="PANTHER" id="PTHR32060:SF30">
    <property type="entry name" value="CARBOXY-TERMINAL PROCESSING PROTEASE CTPA"/>
    <property type="match status" value="1"/>
</dbReference>
<keyword evidence="8" id="KW-1185">Reference proteome</keyword>
<evidence type="ECO:0000256" key="2">
    <source>
        <dbReference type="ARBA" id="ARBA00022670"/>
    </source>
</evidence>
<dbReference type="CDD" id="cd07560">
    <property type="entry name" value="Peptidase_S41_CPP"/>
    <property type="match status" value="1"/>
</dbReference>
<protein>
    <submittedName>
        <fullName evidence="7">S41 family peptidase</fullName>
    </submittedName>
</protein>
<evidence type="ECO:0000256" key="1">
    <source>
        <dbReference type="ARBA" id="ARBA00009179"/>
    </source>
</evidence>
<dbReference type="Pfam" id="PF17820">
    <property type="entry name" value="PDZ_6"/>
    <property type="match status" value="1"/>
</dbReference>
<reference evidence="7 8" key="1">
    <citation type="submission" date="2024-09" db="EMBL/GenBank/DDBJ databases">
        <authorList>
            <person name="Sun Q."/>
            <person name="Mori K."/>
        </authorList>
    </citation>
    <scope>NUCLEOTIDE SEQUENCE [LARGE SCALE GENOMIC DNA]</scope>
    <source>
        <strain evidence="7 8">CCM 7765</strain>
    </source>
</reference>
<dbReference type="InterPro" id="IPR001478">
    <property type="entry name" value="PDZ"/>
</dbReference>
<dbReference type="SMART" id="SM00245">
    <property type="entry name" value="TSPc"/>
    <property type="match status" value="1"/>
</dbReference>
<dbReference type="PANTHER" id="PTHR32060">
    <property type="entry name" value="TAIL-SPECIFIC PROTEASE"/>
    <property type="match status" value="1"/>
</dbReference>
<proteinExistence type="inferred from homology"/>
<evidence type="ECO:0000259" key="6">
    <source>
        <dbReference type="PROSITE" id="PS50106"/>
    </source>
</evidence>
<evidence type="ECO:0000313" key="7">
    <source>
        <dbReference type="EMBL" id="MFC0321938.1"/>
    </source>
</evidence>
<sequence>MSPETRKNLLTAATYAGVLFVGLLLGQSFVDEESKNSSGILPSVLVDKSGKLQRLIQVVNDRYVDVVGIDTLQDFAIKQVLSHLDPHSTYMPPSLAKAMGEELNGSFDGIGLEYYRLRDTLMITALTPNGPAEKAGVEIGDKLIGVDDKPISGVNMKEQEVAARVRGKRGSTVNLWINRKGVDLTEPIKVIRDKIIVSSIDAAYIIDTAIAYIKIKRFGAQTASDFRKHINRMKQYGVDKLIIDLRENGGGYLRAATALASEFFKEKKLLVYTQGAHEPRTEYYSKGDGVFEEGELAILIDERSASASEIVAGAVQDLDRGIVVGRRSFGKGLVQDQFDFDDGSAINLTIARYYTPSGRSIQKSYKDGLEKYFNEINRRYISGELTQNENTSPLDTSLLKGMLYHTSSGRPIYGGGGIMPDIYVPIDTLGANSFYKKVLKTNLINDYVYSRLVSTPADFSIDHFLTHYSLPKDTYSNFVELARRNEIEFNKREVEVARKLIELDMKALIARFFFGSEAYFKIKNGSDHMLARTIEALKR</sequence>
<dbReference type="CDD" id="cd06782">
    <property type="entry name" value="cpPDZ_CPP-like"/>
    <property type="match status" value="1"/>
</dbReference>
<dbReference type="Proteomes" id="UP001589774">
    <property type="component" value="Unassembled WGS sequence"/>
</dbReference>
<keyword evidence="2 5" id="KW-0645">Protease</keyword>
<organism evidence="7 8">
    <name type="scientific">Olivibacter oleidegradans</name>
    <dbReference type="NCBI Taxonomy" id="760123"/>
    <lineage>
        <taxon>Bacteria</taxon>
        <taxon>Pseudomonadati</taxon>
        <taxon>Bacteroidota</taxon>
        <taxon>Sphingobacteriia</taxon>
        <taxon>Sphingobacteriales</taxon>
        <taxon>Sphingobacteriaceae</taxon>
        <taxon>Olivibacter</taxon>
    </lineage>
</organism>